<dbReference type="STRING" id="1121881.SAMN02745225_01013"/>
<dbReference type="Proteomes" id="UP000184295">
    <property type="component" value="Unassembled WGS sequence"/>
</dbReference>
<keyword evidence="2" id="KW-1185">Reference proteome</keyword>
<reference evidence="2" key="1">
    <citation type="submission" date="2016-11" db="EMBL/GenBank/DDBJ databases">
        <authorList>
            <person name="Varghese N."/>
            <person name="Submissions S."/>
        </authorList>
    </citation>
    <scope>NUCLEOTIDE SEQUENCE [LARGE SCALE GENOMIC DNA]</scope>
    <source>
        <strain evidence="2">DSM 19514</strain>
    </source>
</reference>
<accession>A0A1M4ULK5</accession>
<gene>
    <name evidence="1" type="ORF">SAMN02745225_01013</name>
</gene>
<sequence>MVCRGVTLGPANAAGVLGALFAQPVGGFGSDETLQKLPALRKCDAIGRANLWRLRG</sequence>
<dbReference type="AlphaFoldDB" id="A0A1M4ULK5"/>
<evidence type="ECO:0000313" key="2">
    <source>
        <dbReference type="Proteomes" id="UP000184295"/>
    </source>
</evidence>
<organism evidence="1 2">
    <name type="scientific">Ferrithrix thermotolerans DSM 19514</name>
    <dbReference type="NCBI Taxonomy" id="1121881"/>
    <lineage>
        <taxon>Bacteria</taxon>
        <taxon>Bacillati</taxon>
        <taxon>Actinomycetota</taxon>
        <taxon>Acidimicrobiia</taxon>
        <taxon>Acidimicrobiales</taxon>
        <taxon>Acidimicrobiaceae</taxon>
        <taxon>Ferrithrix</taxon>
    </lineage>
</organism>
<name>A0A1M4ULK5_9ACTN</name>
<dbReference type="EMBL" id="FQUL01000011">
    <property type="protein sequence ID" value="SHE57463.1"/>
    <property type="molecule type" value="Genomic_DNA"/>
</dbReference>
<protein>
    <submittedName>
        <fullName evidence="1">Uncharacterized protein</fullName>
    </submittedName>
</protein>
<evidence type="ECO:0000313" key="1">
    <source>
        <dbReference type="EMBL" id="SHE57463.1"/>
    </source>
</evidence>
<proteinExistence type="predicted"/>